<evidence type="ECO:0008006" key="3">
    <source>
        <dbReference type="Google" id="ProtNLM"/>
    </source>
</evidence>
<dbReference type="Gene3D" id="3.90.180.10">
    <property type="entry name" value="Medium-chain alcohol dehydrogenases, catalytic domain"/>
    <property type="match status" value="1"/>
</dbReference>
<gene>
    <name evidence="1" type="ORF">GCM10007977_065730</name>
</gene>
<name>A0A917U3M3_9ACTN</name>
<dbReference type="RefSeq" id="WP_190253878.1">
    <property type="nucleotide sequence ID" value="NZ_BMPI01000037.1"/>
</dbReference>
<proteinExistence type="predicted"/>
<dbReference type="Proteomes" id="UP000642070">
    <property type="component" value="Unassembled WGS sequence"/>
</dbReference>
<dbReference type="InterPro" id="IPR011032">
    <property type="entry name" value="GroES-like_sf"/>
</dbReference>
<dbReference type="Gene3D" id="3.40.50.720">
    <property type="entry name" value="NAD(P)-binding Rossmann-like Domain"/>
    <property type="match status" value="1"/>
</dbReference>
<dbReference type="EMBL" id="BMPI01000037">
    <property type="protein sequence ID" value="GGM54906.1"/>
    <property type="molecule type" value="Genomic_DNA"/>
</dbReference>
<dbReference type="InterPro" id="IPR021276">
    <property type="entry name" value="DUF2855"/>
</dbReference>
<accession>A0A917U3M3</accession>
<sequence>MTASWTLSVARNDLADAAVAEAPVPALADGEVLLRVERVGMTANNVTYGVLGDAFRYWEFFPAGDPGRGLVPVWGFAEVAASTVDGVPEGRRYYGYLPPASHLVVRPDRVEEHRFRDAGPHRAGLPSAYNSYLAIPVDDLQILLRPLFFTSFMLADFLVDNAFQGAEVVVLSSASSKTAYAAAFELRDAGVRLVGLTSPGNVRFTEGLGCYDEVLPYDGVEALDPARPALYVDVSGRPDVRAALRQHPGLVGDVAVGLTSQVPNALSAGSVFFAPTQIRKRTADWGREGLDARFAAAWDRFAPVVADHLDVVVSHGPEGLRDAWLEVLAGRTDPRVGHVIAL</sequence>
<comment type="caution">
    <text evidence="1">The sequence shown here is derived from an EMBL/GenBank/DDBJ whole genome shotgun (WGS) entry which is preliminary data.</text>
</comment>
<keyword evidence="2" id="KW-1185">Reference proteome</keyword>
<dbReference type="AlphaFoldDB" id="A0A917U3M3"/>
<reference evidence="1" key="2">
    <citation type="submission" date="2020-09" db="EMBL/GenBank/DDBJ databases">
        <authorList>
            <person name="Sun Q."/>
            <person name="Ohkuma M."/>
        </authorList>
    </citation>
    <scope>NUCLEOTIDE SEQUENCE</scope>
    <source>
        <strain evidence="1">JCM 19831</strain>
    </source>
</reference>
<evidence type="ECO:0000313" key="2">
    <source>
        <dbReference type="Proteomes" id="UP000642070"/>
    </source>
</evidence>
<dbReference type="Pfam" id="PF11017">
    <property type="entry name" value="DUF2855"/>
    <property type="match status" value="1"/>
</dbReference>
<protein>
    <recommendedName>
        <fullName evidence="3">DUF2855 family protein</fullName>
    </recommendedName>
</protein>
<organism evidence="1 2">
    <name type="scientific">Dactylosporangium sucinum</name>
    <dbReference type="NCBI Taxonomy" id="1424081"/>
    <lineage>
        <taxon>Bacteria</taxon>
        <taxon>Bacillati</taxon>
        <taxon>Actinomycetota</taxon>
        <taxon>Actinomycetes</taxon>
        <taxon>Micromonosporales</taxon>
        <taxon>Micromonosporaceae</taxon>
        <taxon>Dactylosporangium</taxon>
    </lineage>
</organism>
<evidence type="ECO:0000313" key="1">
    <source>
        <dbReference type="EMBL" id="GGM54906.1"/>
    </source>
</evidence>
<dbReference type="SUPFAM" id="SSF50129">
    <property type="entry name" value="GroES-like"/>
    <property type="match status" value="1"/>
</dbReference>
<reference evidence="1" key="1">
    <citation type="journal article" date="2014" name="Int. J. Syst. Evol. Microbiol.">
        <title>Complete genome sequence of Corynebacterium casei LMG S-19264T (=DSM 44701T), isolated from a smear-ripened cheese.</title>
        <authorList>
            <consortium name="US DOE Joint Genome Institute (JGI-PGF)"/>
            <person name="Walter F."/>
            <person name="Albersmeier A."/>
            <person name="Kalinowski J."/>
            <person name="Ruckert C."/>
        </authorList>
    </citation>
    <scope>NUCLEOTIDE SEQUENCE</scope>
    <source>
        <strain evidence="1">JCM 19831</strain>
    </source>
</reference>